<organism evidence="10 11">
    <name type="scientific">Pedobacter paludis</name>
    <dbReference type="NCBI Taxonomy" id="2203212"/>
    <lineage>
        <taxon>Bacteria</taxon>
        <taxon>Pseudomonadati</taxon>
        <taxon>Bacteroidota</taxon>
        <taxon>Sphingobacteriia</taxon>
        <taxon>Sphingobacteriales</taxon>
        <taxon>Sphingobacteriaceae</taxon>
        <taxon>Pedobacter</taxon>
    </lineage>
</organism>
<gene>
    <name evidence="10" type="ORF">DF947_09065</name>
</gene>
<dbReference type="RefSeq" id="WP_109929385.1">
    <property type="nucleotide sequence ID" value="NZ_QGNY01000003.1"/>
</dbReference>
<keyword evidence="4 7" id="KW-0812">Transmembrane</keyword>
<accession>A0A317EYI6</accession>
<evidence type="ECO:0000256" key="8">
    <source>
        <dbReference type="SAM" id="SignalP"/>
    </source>
</evidence>
<dbReference type="InterPro" id="IPR036942">
    <property type="entry name" value="Beta-barrel_TonB_sf"/>
</dbReference>
<dbReference type="OrthoDB" id="9768177at2"/>
<keyword evidence="3 7" id="KW-1134">Transmembrane beta strand</keyword>
<dbReference type="Pfam" id="PF13715">
    <property type="entry name" value="CarbopepD_reg_2"/>
    <property type="match status" value="1"/>
</dbReference>
<keyword evidence="11" id="KW-1185">Reference proteome</keyword>
<evidence type="ECO:0000256" key="7">
    <source>
        <dbReference type="PROSITE-ProRule" id="PRU01360"/>
    </source>
</evidence>
<evidence type="ECO:0000259" key="9">
    <source>
        <dbReference type="Pfam" id="PF07715"/>
    </source>
</evidence>
<keyword evidence="5 7" id="KW-0472">Membrane</keyword>
<keyword evidence="8" id="KW-0732">Signal</keyword>
<proteinExistence type="inferred from homology"/>
<dbReference type="SUPFAM" id="SSF49464">
    <property type="entry name" value="Carboxypeptidase regulatory domain-like"/>
    <property type="match status" value="1"/>
</dbReference>
<protein>
    <submittedName>
        <fullName evidence="10">SusC/RagA family TonB-linked outer membrane protein</fullName>
    </submittedName>
</protein>
<keyword evidence="6 7" id="KW-0998">Cell outer membrane</keyword>
<dbReference type="Gene3D" id="2.170.130.10">
    <property type="entry name" value="TonB-dependent receptor, plug domain"/>
    <property type="match status" value="1"/>
</dbReference>
<evidence type="ECO:0000313" key="10">
    <source>
        <dbReference type="EMBL" id="PWS31931.1"/>
    </source>
</evidence>
<dbReference type="InterPro" id="IPR037066">
    <property type="entry name" value="Plug_dom_sf"/>
</dbReference>
<comment type="caution">
    <text evidence="10">The sequence shown here is derived from an EMBL/GenBank/DDBJ whole genome shotgun (WGS) entry which is preliminary data.</text>
</comment>
<dbReference type="Gene3D" id="2.40.170.20">
    <property type="entry name" value="TonB-dependent receptor, beta-barrel domain"/>
    <property type="match status" value="1"/>
</dbReference>
<comment type="subcellular location">
    <subcellularLocation>
        <location evidence="1 7">Cell outer membrane</location>
        <topology evidence="1 7">Multi-pass membrane protein</topology>
    </subcellularLocation>
</comment>
<evidence type="ECO:0000256" key="6">
    <source>
        <dbReference type="ARBA" id="ARBA00023237"/>
    </source>
</evidence>
<dbReference type="EMBL" id="QGNY01000003">
    <property type="protein sequence ID" value="PWS31931.1"/>
    <property type="molecule type" value="Genomic_DNA"/>
</dbReference>
<evidence type="ECO:0000256" key="5">
    <source>
        <dbReference type="ARBA" id="ARBA00023136"/>
    </source>
</evidence>
<evidence type="ECO:0000256" key="1">
    <source>
        <dbReference type="ARBA" id="ARBA00004571"/>
    </source>
</evidence>
<comment type="similarity">
    <text evidence="7">Belongs to the TonB-dependent receptor family.</text>
</comment>
<feature type="signal peptide" evidence="8">
    <location>
        <begin position="1"/>
        <end position="24"/>
    </location>
</feature>
<dbReference type="InterPro" id="IPR023996">
    <property type="entry name" value="TonB-dep_OMP_SusC/RagA"/>
</dbReference>
<feature type="chain" id="PRO_5016417920" evidence="8">
    <location>
        <begin position="25"/>
        <end position="1049"/>
    </location>
</feature>
<dbReference type="Proteomes" id="UP000245391">
    <property type="component" value="Unassembled WGS sequence"/>
</dbReference>
<evidence type="ECO:0000256" key="4">
    <source>
        <dbReference type="ARBA" id="ARBA00022692"/>
    </source>
</evidence>
<dbReference type="AlphaFoldDB" id="A0A317EYI6"/>
<dbReference type="SUPFAM" id="SSF56935">
    <property type="entry name" value="Porins"/>
    <property type="match status" value="1"/>
</dbReference>
<evidence type="ECO:0000256" key="3">
    <source>
        <dbReference type="ARBA" id="ARBA00022452"/>
    </source>
</evidence>
<dbReference type="InterPro" id="IPR012910">
    <property type="entry name" value="Plug_dom"/>
</dbReference>
<dbReference type="InterPro" id="IPR039426">
    <property type="entry name" value="TonB-dep_rcpt-like"/>
</dbReference>
<dbReference type="Gene3D" id="2.60.40.1120">
    <property type="entry name" value="Carboxypeptidase-like, regulatory domain"/>
    <property type="match status" value="1"/>
</dbReference>
<keyword evidence="2 7" id="KW-0813">Transport</keyword>
<dbReference type="GO" id="GO:0009279">
    <property type="term" value="C:cell outer membrane"/>
    <property type="evidence" value="ECO:0007669"/>
    <property type="project" value="UniProtKB-SubCell"/>
</dbReference>
<evidence type="ECO:0000313" key="11">
    <source>
        <dbReference type="Proteomes" id="UP000245391"/>
    </source>
</evidence>
<name>A0A317EYI6_9SPHI</name>
<feature type="domain" description="TonB-dependent receptor plug" evidence="9">
    <location>
        <begin position="117"/>
        <end position="245"/>
    </location>
</feature>
<evidence type="ECO:0000256" key="2">
    <source>
        <dbReference type="ARBA" id="ARBA00022448"/>
    </source>
</evidence>
<dbReference type="Pfam" id="PF07715">
    <property type="entry name" value="Plug"/>
    <property type="match status" value="1"/>
</dbReference>
<dbReference type="InterPro" id="IPR008969">
    <property type="entry name" value="CarboxyPept-like_regulatory"/>
</dbReference>
<dbReference type="PROSITE" id="PS52016">
    <property type="entry name" value="TONB_DEPENDENT_REC_3"/>
    <property type="match status" value="1"/>
</dbReference>
<sequence length="1049" mass="115698">MIKFYTRKIGLLAVFLLVVTSVSAQLKITGVVKGADDGQSLPGVSVKIKNATIAVSTDANGRYSITAATDATLTFSYVGYKLKEVQVNGRTNINVNLNPDQQSLTDVVVVGYQQVKRRNSTAALASITSKDIENLPAASVDVLLQGKLPGVNVQNFTGQPGVSTSLMVRGNTRIMSAGEFDGDRAFSNPLYVIDGLPVSEDEVEAFTQTGTNFLTSLNPNDVESIDVLKDASAAAIYGSRGANGVILIKTKRGISGVPKVTFNTYYGMVNQPDFLETVIGAAERRRKLDLIYNYGNATQIRNQVPIMLTDSLNPSFNNNNNWQDLFYQNGAVSNQDLAVSGGSEKFNYRVGVGHYDEKGIIKATGYERYSINANLGANFSEKFQMQTSLRLSRGNRLVGRVRPGEQGYRNAFKINPISMPSSLFYLSDQDRADIEAPYESVRNSNADNNVSAVTKLTYNILKNLSFNTEGAISYSSSKRDFFSPARSEYNGRAYAFSGFSEGLKYLITNTLLYNFSINETHNLNFLAGQAFEKRDNQSLSVAGEGIPNDNIKVVSGVAQGDLSGGSDHSTYAKLSFFGSAHYDYKEKYLFDSYIRADASSRFGRDNRWAIFPSFSAAWIATEENFLKNVSWLDLAKVRFSWGLSGDEASIGDNDRYNSFALGAAGYAGSSAGTYNGVPVIYPNFDKLTNNNLTWEESAQTNIGLDLEFFKRRLTLTADAYVRNTTGQMLKVLVPETSGYSTSLSNAAGVRNSGLELQLTGRVFKPESAFQWSPSINISFNKNMVTALPNGNRDLYSNGTIYVVGKPLNMYQMYITDGVINSISDLLVNPYTGQVGATKWGTLILGMPKWRDITGDYKISDNNGENDVTFYGNPNPKATGGINNAFRYKNFSLSIFTTFTLGRTIVNSTLAQRLSNGLFYGNPEDLARASIGDYEQYNYWRQAGDNATFPALNPFAGLYVFRAEQTFYVEPGWYVRIKNVNLGYDFTPQNFSFMKKMKLNKIKLYAMADNLVMFQKFSGIDAEAVNAQGYDFGDGYPIPKKYTFGLQVEF</sequence>
<dbReference type="NCBIfam" id="TIGR04056">
    <property type="entry name" value="OMP_RagA_SusC"/>
    <property type="match status" value="1"/>
</dbReference>
<dbReference type="InterPro" id="IPR023997">
    <property type="entry name" value="TonB-dep_OMP_SusC/RagA_CS"/>
</dbReference>
<reference evidence="11" key="1">
    <citation type="submission" date="2018-05" db="EMBL/GenBank/DDBJ databases">
        <title>Pedobacter paludis sp. nov., isolated from wetland soil.</title>
        <authorList>
            <person name="Zhang Y."/>
        </authorList>
    </citation>
    <scope>NUCLEOTIDE SEQUENCE [LARGE SCALE GENOMIC DNA]</scope>
    <source>
        <strain evidence="11">R-8</strain>
    </source>
</reference>
<dbReference type="NCBIfam" id="TIGR04057">
    <property type="entry name" value="SusC_RagA_signa"/>
    <property type="match status" value="1"/>
</dbReference>